<keyword evidence="6" id="KW-0436">Ligase</keyword>
<evidence type="ECO:0000256" key="4">
    <source>
        <dbReference type="PIRSR" id="PIRSR006806-1"/>
    </source>
</evidence>
<dbReference type="GO" id="GO:0005524">
    <property type="term" value="F:ATP binding"/>
    <property type="evidence" value="ECO:0007669"/>
    <property type="project" value="UniProtKB-KW"/>
</dbReference>
<comment type="similarity">
    <text evidence="1">Belongs to the 5-formyltetrahydrofolate cyclo-ligase family.</text>
</comment>
<feature type="compositionally biased region" description="Low complexity" evidence="5">
    <location>
        <begin position="102"/>
        <end position="112"/>
    </location>
</feature>
<name>A0A4R1CK51_9ACTN</name>
<dbReference type="InterPro" id="IPR002698">
    <property type="entry name" value="FTHF_cligase"/>
</dbReference>
<comment type="caution">
    <text evidence="6">The sequence shown here is derived from an EMBL/GenBank/DDBJ whole genome shotgun (WGS) entry which is preliminary data.</text>
</comment>
<reference evidence="6 7" key="1">
    <citation type="submission" date="2019-03" db="EMBL/GenBank/DDBJ databases">
        <authorList>
            <person name="Kim M.K.M."/>
        </authorList>
    </citation>
    <scope>NUCLEOTIDE SEQUENCE [LARGE SCALE GENOMIC DNA]</scope>
    <source>
        <strain evidence="6 7">18JY15-6</strain>
    </source>
</reference>
<dbReference type="AlphaFoldDB" id="A0A4R1CK51"/>
<evidence type="ECO:0000256" key="1">
    <source>
        <dbReference type="ARBA" id="ARBA00010638"/>
    </source>
</evidence>
<keyword evidence="2 4" id="KW-0547">Nucleotide-binding</keyword>
<dbReference type="Gene3D" id="3.40.50.10420">
    <property type="entry name" value="NagB/RpiA/CoA transferase-like"/>
    <property type="match status" value="1"/>
</dbReference>
<dbReference type="PANTHER" id="PTHR23407:SF1">
    <property type="entry name" value="5-FORMYLTETRAHYDROFOLATE CYCLO-LIGASE"/>
    <property type="match status" value="1"/>
</dbReference>
<evidence type="ECO:0000313" key="6">
    <source>
        <dbReference type="EMBL" id="TCJ30378.1"/>
    </source>
</evidence>
<feature type="binding site" evidence="4">
    <location>
        <position position="56"/>
    </location>
    <ligand>
        <name>substrate</name>
    </ligand>
</feature>
<dbReference type="Pfam" id="PF01812">
    <property type="entry name" value="5-FTHF_cyc-lig"/>
    <property type="match status" value="1"/>
</dbReference>
<dbReference type="InterPro" id="IPR037171">
    <property type="entry name" value="NagB/RpiA_transferase-like"/>
</dbReference>
<feature type="binding site" evidence="4">
    <location>
        <position position="61"/>
    </location>
    <ligand>
        <name>substrate</name>
    </ligand>
</feature>
<dbReference type="PANTHER" id="PTHR23407">
    <property type="entry name" value="ATPASE INHIBITOR/5-FORMYLTETRAHYDROFOLATE CYCLO-LIGASE"/>
    <property type="match status" value="1"/>
</dbReference>
<dbReference type="GO" id="GO:0035999">
    <property type="term" value="P:tetrahydrofolate interconversion"/>
    <property type="evidence" value="ECO:0007669"/>
    <property type="project" value="TreeGrafter"/>
</dbReference>
<accession>A0A4R1CK51</accession>
<feature type="binding site" evidence="4">
    <location>
        <begin position="158"/>
        <end position="166"/>
    </location>
    <ligand>
        <name>ATP</name>
        <dbReference type="ChEBI" id="CHEBI:30616"/>
    </ligand>
</feature>
<dbReference type="InterPro" id="IPR024185">
    <property type="entry name" value="FTHF_cligase-like_sf"/>
</dbReference>
<evidence type="ECO:0000256" key="5">
    <source>
        <dbReference type="SAM" id="MobiDB-lite"/>
    </source>
</evidence>
<dbReference type="OrthoDB" id="3242798at2"/>
<sequence>MSEPAVTVAKRALRDQLLAARRSLDVASLGVAGRSLAEVVLATPEVRRAATVAAYVSVGSEPGTGALLAGLHEAGKRVILPVLLPDNDLDWAVWAPAEAGQSSAARAGRSPSDNSASGLRSAGRGLLEPTGPRLGVDAIATADVVLVPGLAVGADGLRMGRGGGSYDRTLNRVAPDAFVCVLLHDGEVLARVPAEPHDVPVHAAATPSGMTRFR</sequence>
<keyword evidence="3 4" id="KW-0067">ATP-binding</keyword>
<dbReference type="PIRSF" id="PIRSF006806">
    <property type="entry name" value="FTHF_cligase"/>
    <property type="match status" value="1"/>
</dbReference>
<organism evidence="6 7">
    <name type="scientific">Nocardioides jejuensis</name>
    <dbReference type="NCBI Taxonomy" id="2502782"/>
    <lineage>
        <taxon>Bacteria</taxon>
        <taxon>Bacillati</taxon>
        <taxon>Actinomycetota</taxon>
        <taxon>Actinomycetes</taxon>
        <taxon>Propionibacteriales</taxon>
        <taxon>Nocardioidaceae</taxon>
        <taxon>Nocardioides</taxon>
    </lineage>
</organism>
<dbReference type="RefSeq" id="WP_131581878.1">
    <property type="nucleotide sequence ID" value="NZ_SJZJ01000004.1"/>
</dbReference>
<gene>
    <name evidence="6" type="ORF">EPD65_04025</name>
</gene>
<proteinExistence type="inferred from homology"/>
<keyword evidence="7" id="KW-1185">Reference proteome</keyword>
<protein>
    <submittedName>
        <fullName evidence="6">5-formyltetrahydrofolate cyclo-ligase</fullName>
    </submittedName>
</protein>
<feature type="binding site" evidence="4">
    <location>
        <begin position="10"/>
        <end position="14"/>
    </location>
    <ligand>
        <name>ATP</name>
        <dbReference type="ChEBI" id="CHEBI:30616"/>
    </ligand>
</feature>
<evidence type="ECO:0000313" key="7">
    <source>
        <dbReference type="Proteomes" id="UP000295453"/>
    </source>
</evidence>
<evidence type="ECO:0000256" key="3">
    <source>
        <dbReference type="ARBA" id="ARBA00022840"/>
    </source>
</evidence>
<evidence type="ECO:0000256" key="2">
    <source>
        <dbReference type="ARBA" id="ARBA00022741"/>
    </source>
</evidence>
<dbReference type="GO" id="GO:0009396">
    <property type="term" value="P:folic acid-containing compound biosynthetic process"/>
    <property type="evidence" value="ECO:0007669"/>
    <property type="project" value="TreeGrafter"/>
</dbReference>
<dbReference type="SUPFAM" id="SSF100950">
    <property type="entry name" value="NagB/RpiA/CoA transferase-like"/>
    <property type="match status" value="1"/>
</dbReference>
<dbReference type="Proteomes" id="UP000295453">
    <property type="component" value="Unassembled WGS sequence"/>
</dbReference>
<feature type="region of interest" description="Disordered" evidence="5">
    <location>
        <begin position="102"/>
        <end position="124"/>
    </location>
</feature>
<dbReference type="EMBL" id="SJZJ01000004">
    <property type="protein sequence ID" value="TCJ30378.1"/>
    <property type="molecule type" value="Genomic_DNA"/>
</dbReference>
<dbReference type="GO" id="GO:0030272">
    <property type="term" value="F:5-formyltetrahydrofolate cyclo-ligase activity"/>
    <property type="evidence" value="ECO:0007669"/>
    <property type="project" value="TreeGrafter"/>
</dbReference>